<evidence type="ECO:0000256" key="6">
    <source>
        <dbReference type="PROSITE-ProRule" id="PRU00239"/>
    </source>
</evidence>
<feature type="transmembrane region" description="Helical" evidence="8">
    <location>
        <begin position="768"/>
        <end position="787"/>
    </location>
</feature>
<dbReference type="OrthoDB" id="424753at2759"/>
<evidence type="ECO:0000259" key="10">
    <source>
        <dbReference type="PROSITE" id="PS50020"/>
    </source>
</evidence>
<sequence length="2401" mass="267290">MRNLPNLDSFGLAGLETDAYIEAHIGDNVRTSSVVWNSLNPKWPPCTEPGCTGESDLARDLNFGFRPAGTEIEVRVWDKDSGFEFGDDLVALVTLNAIYCSAFTAVKQKMPTNDTSVWTLADQPMCVEELWVPLRESGDCSDQGSTPCMRVRMTAVPFQMRTEEVFVPGVLVNGGMGAYFPDQNSWLYGRVYSSSDTRLLSYYRMSDSQGGLLIRSPSTSNNDKGNSSLNSTYGFAPFARVTINFAAQLFVFRRVDDAVSSPEWLNASFGWAETREYAQLMDVAGDFKAVAKNFTPHAINKYGDSEGRGIITGANVASNYTDTTLSMYFIVAVPHESLDVVPAVYSKEFSRAIFLKVTAQYCVTFLFLMVLVVKYLKRMHWRIERVQSFLAEKVANPNEQLSAAAGVQPNVAKGKDKHIANAKGKDKAAASSLKKTKAKKPDIVAQLFFCYGDGENNAQFRRNLFYATWAVKIVIISPVLMLLSCGVTSIILVTPPAFGFGIVFLGIGVLGGIYAAAVWVRTGWRMTRRTLYLFAMTFFGAFVFLFSATFADPKVYVGGEDLDFFSLSSIFLTLNMMPIIWLAFTNDSKLSKSLQQVIAVVGASKKVTTLKSKFKNLGTLGLKLANAKGDKQAEDKQDPAKVKRQRKESAFAAILGDHYTVDQSLPGLEYADILKSAFVTPASARKRTNRRYYLSALVTLVVYCIVASVWTEYGTQAIGISVTLVLVDLCVHMLYRGNSAYNWSAGYVVFLLSSVRVCLAATCGRYWILGHAFLYMVFGTALCREIIGRNLPRMNKQEAGGVTFFGHDPQKERQHQLDVGTTPEFVLGFMSFFYLFLLLGVAFESDDNQAVRVPVLGQKWPLWIFGVLAFIVVLFVGLSLATSRAFFLQKEQLLSDYAMHVYLFVRPLRLPFMLAAASEVLVICSGLFVYASTKSTFILVSSFFAPLILMLSLAVHVQWTKNDYRLVVWPPEDDEEDVLDDDDDGGFLDAEAALEKEAELMRENFVLPPLKGKGNNSIYDSSDETFKMPNLPPKSLLGLVGGKAAGVMSPTKKLGVALPGKSKPPGPDHKTASGNSAKSPVLPVVTETGALTITPVKPQHFAVLRDLMAGKGWRAFFSSKTWKKKYREEAKLSPTGTPLLNRGAANSTMDDDDERPLLADNAACNAVLARRRTMALGEDGYVDFAKMTLYQAYQQGFLLPQDHMTVGCFFALLFLIMLYGMILTATENPSWLGQLIWTGAYVLIFTLFPTMKFFKTAMFTTDMKYSLGGSAILAWITGFVLFFAVLKVNVNLVESLIILSILVFYPIFLVFAVTLCHWQDENWVITRSIRRVGGACLIAIVIWIFEMYVWVDVAFGGVLTFLLALFIFITYYVVKWIENDRYLAPVYQRQASLIVLAATVATIIAALASGMSFFFCLSIMFMVSLLKYSLQFVAGWIVAKSSADESVFYSPYLFPVFSYNAFTNNVVDETHNVLPLYMVFLLAFLWGVAGVMFFDPLDFGVGLCSLVLLAFAGVTAHLCAVTPVQMGIAAKYVNEMILKDAGEAAQAVSNQRRQPFTIESPEFIEQERREKKAELEFQAIAYGGGAASAFASRKKGTKGLEPKLEKEPQKEELRHTSVTRPDGLLSWQQVKKDIFQHGKFLRENRFKLMSNGISPPANVFRTSSFASIDIPLVAVWLQSLTPESRARFHALKAAFNEEMERTDTIVDAEDRAALVAQKGLREYWASREAEQCRQRMQEFLARRLRRESEGILIEEEERKPGYDEGIMNAQEALLEIESGYSCVPGEFGRSLQFVDREFPPDTTSLAGCSHESEIAPQWKVSSAINIASGLFDGGTDPDDVRVGRLNDAWILSALSIMAASGGVDDGKVDFLIDRLFVTKQTSLTGAYAMRLYQNCQWETVIVDDYFPVLYDSAEREAAGMDAGDDPELSLSAGAAFAHSRDFEELWVPLVEKAFAKYYGGYAALERGYVHHALRVLSGCECEEVFLAPAARGALKKTLWQQLKLFRKNRFLLGAASLPSEHADPALRASGLVFDACYVIYDVRDVDGAQLLQLRNPPGDHQEWKGDWSDSSRLWTRRLRKRLGMRKGNDTGDDNTFWMSFDDFCHAFRALYVCRYYDPDKWTVNKIDARFSRENATSSGLPTRHNPGCTGLDNNPHFSLRVSRPTEVIITVTQVDSRGMAPVTVLPIAVYVVAHQDQRDRARRISSLSLDNVAAHSGVPARSREVRIQCELAARTYTVLVAAYVSGMEGPFRLHVQSNYLVELQQIWPAVWKTGNGAMVPVPHGTLVERMAEKVKESAAGVKLMAKTHELADKIAAGAAIVDNVMRDEESILEEQLAQEEEDEAEEADRQETRLTGKKKKKTDPDAPKSNPWIEQWDESAGKPFYFNKQTGLSSWEKPDEF</sequence>
<dbReference type="SUPFAM" id="SSF49758">
    <property type="entry name" value="Calpain large subunit, middle domain (domain III)"/>
    <property type="match status" value="1"/>
</dbReference>
<dbReference type="CDD" id="cd00030">
    <property type="entry name" value="C2"/>
    <property type="match status" value="1"/>
</dbReference>
<protein>
    <submittedName>
        <fullName evidence="12">Calpain-like cysteine protease C2</fullName>
    </submittedName>
</protein>
<feature type="domain" description="WW" evidence="10">
    <location>
        <begin position="2366"/>
        <end position="2400"/>
    </location>
</feature>
<dbReference type="SUPFAM" id="SSF51045">
    <property type="entry name" value="WW domain"/>
    <property type="match status" value="1"/>
</dbReference>
<evidence type="ECO:0000259" key="11">
    <source>
        <dbReference type="PROSITE" id="PS50203"/>
    </source>
</evidence>
<dbReference type="SUPFAM" id="SSF54001">
    <property type="entry name" value="Cysteine proteinases"/>
    <property type="match status" value="1"/>
</dbReference>
<feature type="transmembrane region" description="Helical" evidence="8">
    <location>
        <begin position="1328"/>
        <end position="1348"/>
    </location>
</feature>
<feature type="transmembrane region" description="Helical" evidence="8">
    <location>
        <begin position="742"/>
        <end position="762"/>
    </location>
</feature>
<reference evidence="13" key="1">
    <citation type="submission" date="2017-03" db="EMBL/GenBank/DDBJ databases">
        <title>Phytopthora megakarya and P. palmivora, two closely related causual agents of cacao black pod achieved similar genome size and gene model numbers by different mechanisms.</title>
        <authorList>
            <person name="Ali S."/>
            <person name="Shao J."/>
            <person name="Larry D.J."/>
            <person name="Kronmiller B."/>
            <person name="Shen D."/>
            <person name="Strem M.D."/>
            <person name="Melnick R.L."/>
            <person name="Guiltinan M.J."/>
            <person name="Tyler B.M."/>
            <person name="Meinhardt L.W."/>
            <person name="Bailey B.A."/>
        </authorList>
    </citation>
    <scope>NUCLEOTIDE SEQUENCE [LARGE SCALE GENOMIC DNA]</scope>
    <source>
        <strain evidence="13">zdho120</strain>
    </source>
</reference>
<feature type="region of interest" description="Disordered" evidence="7">
    <location>
        <begin position="1133"/>
        <end position="1152"/>
    </location>
</feature>
<dbReference type="InterPro" id="IPR022684">
    <property type="entry name" value="Calpain_cysteine_protease"/>
</dbReference>
<feature type="transmembrane region" description="Helical" evidence="8">
    <location>
        <begin position="498"/>
        <end position="519"/>
    </location>
</feature>
<dbReference type="Gene3D" id="3.90.70.10">
    <property type="entry name" value="Cysteine proteinases"/>
    <property type="match status" value="1"/>
</dbReference>
<feature type="transmembrane region" description="Helical" evidence="8">
    <location>
        <begin position="1235"/>
        <end position="1254"/>
    </location>
</feature>
<dbReference type="STRING" id="4795.A0A225WJA5"/>
<feature type="transmembrane region" description="Helical" evidence="8">
    <location>
        <begin position="1474"/>
        <end position="1494"/>
    </location>
</feature>
<evidence type="ECO:0000256" key="2">
    <source>
        <dbReference type="ARBA" id="ARBA00022670"/>
    </source>
</evidence>
<dbReference type="Gene3D" id="2.60.120.380">
    <property type="match status" value="1"/>
</dbReference>
<dbReference type="SUPFAM" id="SSF49562">
    <property type="entry name" value="C2 domain (Calcium/lipid-binding domain, CaLB)"/>
    <property type="match status" value="1"/>
</dbReference>
<feature type="region of interest" description="Disordered" evidence="7">
    <location>
        <begin position="1593"/>
        <end position="1616"/>
    </location>
</feature>
<feature type="active site" evidence="5">
    <location>
        <position position="2055"/>
    </location>
</feature>
<evidence type="ECO:0000313" key="13">
    <source>
        <dbReference type="Proteomes" id="UP000198211"/>
    </source>
</evidence>
<evidence type="ECO:0000256" key="4">
    <source>
        <dbReference type="ARBA" id="ARBA00022807"/>
    </source>
</evidence>
<dbReference type="Pfam" id="PF00397">
    <property type="entry name" value="WW"/>
    <property type="match status" value="1"/>
</dbReference>
<feature type="transmembrane region" description="Helical" evidence="8">
    <location>
        <begin position="863"/>
        <end position="887"/>
    </location>
</feature>
<feature type="transmembrane region" description="Helical" evidence="8">
    <location>
        <begin position="825"/>
        <end position="843"/>
    </location>
</feature>
<comment type="caution">
    <text evidence="6">Lacks conserved residue(s) required for the propagation of feature annotation.</text>
</comment>
<feature type="transmembrane region" description="Helical" evidence="8">
    <location>
        <begin position="469"/>
        <end position="492"/>
    </location>
</feature>
<comment type="similarity">
    <text evidence="1">Belongs to the peptidase C2 family.</text>
</comment>
<feature type="region of interest" description="Disordered" evidence="7">
    <location>
        <begin position="2335"/>
        <end position="2401"/>
    </location>
</feature>
<organism evidence="12 13">
    <name type="scientific">Phytophthora megakarya</name>
    <dbReference type="NCBI Taxonomy" id="4795"/>
    <lineage>
        <taxon>Eukaryota</taxon>
        <taxon>Sar</taxon>
        <taxon>Stramenopiles</taxon>
        <taxon>Oomycota</taxon>
        <taxon>Peronosporomycetes</taxon>
        <taxon>Peronosporales</taxon>
        <taxon>Peronosporaceae</taxon>
        <taxon>Phytophthora</taxon>
    </lineage>
</organism>
<dbReference type="GO" id="GO:0004198">
    <property type="term" value="F:calcium-dependent cysteine-type endopeptidase activity"/>
    <property type="evidence" value="ECO:0007669"/>
    <property type="project" value="InterPro"/>
</dbReference>
<dbReference type="CDD" id="cd00201">
    <property type="entry name" value="WW"/>
    <property type="match status" value="1"/>
</dbReference>
<name>A0A225WJA5_9STRA</name>
<dbReference type="Pfam" id="PF00648">
    <property type="entry name" value="Peptidase_C2"/>
    <property type="match status" value="1"/>
</dbReference>
<feature type="transmembrane region" description="Helical" evidence="8">
    <location>
        <begin position="717"/>
        <end position="735"/>
    </location>
</feature>
<dbReference type="SMART" id="SM00456">
    <property type="entry name" value="WW"/>
    <property type="match status" value="1"/>
</dbReference>
<dbReference type="InterPro" id="IPR036213">
    <property type="entry name" value="Calpain_III_sf"/>
</dbReference>
<feature type="transmembrane region" description="Helical" evidence="8">
    <location>
        <begin position="692"/>
        <end position="711"/>
    </location>
</feature>
<dbReference type="Gene3D" id="2.20.70.10">
    <property type="match status" value="1"/>
</dbReference>
<evidence type="ECO:0000313" key="12">
    <source>
        <dbReference type="EMBL" id="OWZ16940.1"/>
    </source>
</evidence>
<evidence type="ECO:0000256" key="1">
    <source>
        <dbReference type="ARBA" id="ARBA00007623"/>
    </source>
</evidence>
<feature type="transmembrane region" description="Helical" evidence="8">
    <location>
        <begin position="1393"/>
        <end position="1426"/>
    </location>
</feature>
<dbReference type="InterPro" id="IPR035892">
    <property type="entry name" value="C2_domain_sf"/>
</dbReference>
<feature type="compositionally biased region" description="Basic and acidic residues" evidence="7">
    <location>
        <begin position="1598"/>
        <end position="1615"/>
    </location>
</feature>
<feature type="transmembrane region" description="Helical" evidence="8">
    <location>
        <begin position="1266"/>
        <end position="1286"/>
    </location>
</feature>
<feature type="transmembrane region" description="Helical" evidence="8">
    <location>
        <begin position="562"/>
        <end position="584"/>
    </location>
</feature>
<keyword evidence="8" id="KW-0812">Transmembrane</keyword>
<feature type="compositionally biased region" description="Acidic residues" evidence="7">
    <location>
        <begin position="2335"/>
        <end position="2346"/>
    </location>
</feature>
<dbReference type="InterPro" id="IPR001202">
    <property type="entry name" value="WW_dom"/>
</dbReference>
<dbReference type="PRINTS" id="PR00704">
    <property type="entry name" value="CALPAIN"/>
</dbReference>
<feature type="transmembrane region" description="Helical" evidence="8">
    <location>
        <begin position="531"/>
        <end position="550"/>
    </location>
</feature>
<dbReference type="PROSITE" id="PS50203">
    <property type="entry name" value="CALPAIN_CAT"/>
    <property type="match status" value="1"/>
</dbReference>
<dbReference type="InterPro" id="IPR001300">
    <property type="entry name" value="Peptidase_C2_calpain_cat"/>
</dbReference>
<dbReference type="InterPro" id="IPR036020">
    <property type="entry name" value="WW_dom_sf"/>
</dbReference>
<keyword evidence="2 12" id="KW-0645">Protease</keyword>
<keyword evidence="8" id="KW-0472">Membrane</keyword>
<dbReference type="PANTHER" id="PTHR10183">
    <property type="entry name" value="CALPAIN"/>
    <property type="match status" value="1"/>
</dbReference>
<dbReference type="PROSITE" id="PS50004">
    <property type="entry name" value="C2"/>
    <property type="match status" value="1"/>
</dbReference>
<feature type="transmembrane region" description="Helical" evidence="8">
    <location>
        <begin position="353"/>
        <end position="376"/>
    </location>
</feature>
<feature type="compositionally biased region" description="Polar residues" evidence="7">
    <location>
        <begin position="1134"/>
        <end position="1148"/>
    </location>
</feature>
<comment type="caution">
    <text evidence="12">The sequence shown here is derived from an EMBL/GenBank/DDBJ whole genome shotgun (WGS) entry which is preliminary data.</text>
</comment>
<dbReference type="EMBL" id="NBNE01000840">
    <property type="protein sequence ID" value="OWZ16940.1"/>
    <property type="molecule type" value="Genomic_DNA"/>
</dbReference>
<dbReference type="Proteomes" id="UP000198211">
    <property type="component" value="Unassembled WGS sequence"/>
</dbReference>
<dbReference type="PROSITE" id="PS50020">
    <property type="entry name" value="WW_DOMAIN_2"/>
    <property type="match status" value="1"/>
</dbReference>
<keyword evidence="8" id="KW-1133">Transmembrane helix</keyword>
<dbReference type="Gene3D" id="2.60.40.150">
    <property type="entry name" value="C2 domain"/>
    <property type="match status" value="1"/>
</dbReference>
<keyword evidence="3" id="KW-0378">Hydrolase</keyword>
<evidence type="ECO:0000256" key="5">
    <source>
        <dbReference type="PIRSR" id="PIRSR622684-1"/>
    </source>
</evidence>
<dbReference type="SMART" id="SM00230">
    <property type="entry name" value="CysPc"/>
    <property type="match status" value="1"/>
</dbReference>
<keyword evidence="4" id="KW-0788">Thiol protease</keyword>
<dbReference type="CDD" id="cd00044">
    <property type="entry name" value="CysPc"/>
    <property type="match status" value="1"/>
</dbReference>
<evidence type="ECO:0000256" key="3">
    <source>
        <dbReference type="ARBA" id="ARBA00022801"/>
    </source>
</evidence>
<dbReference type="GO" id="GO:0006508">
    <property type="term" value="P:proteolysis"/>
    <property type="evidence" value="ECO:0007669"/>
    <property type="project" value="UniProtKB-KW"/>
</dbReference>
<feature type="transmembrane region" description="Helical" evidence="8">
    <location>
        <begin position="1204"/>
        <end position="1223"/>
    </location>
</feature>
<dbReference type="InterPro" id="IPR000008">
    <property type="entry name" value="C2_dom"/>
</dbReference>
<evidence type="ECO:0000259" key="9">
    <source>
        <dbReference type="PROSITE" id="PS50004"/>
    </source>
</evidence>
<feature type="transmembrane region" description="Helical" evidence="8">
    <location>
        <begin position="1500"/>
        <end position="1521"/>
    </location>
</feature>
<feature type="transmembrane region" description="Helical" evidence="8">
    <location>
        <begin position="1292"/>
        <end position="1316"/>
    </location>
</feature>
<gene>
    <name evidence="12" type="ORF">PHMEG_0009190</name>
</gene>
<feature type="transmembrane region" description="Helical" evidence="8">
    <location>
        <begin position="937"/>
        <end position="957"/>
    </location>
</feature>
<feature type="region of interest" description="Disordered" evidence="7">
    <location>
        <begin position="1056"/>
        <end position="1080"/>
    </location>
</feature>
<keyword evidence="13" id="KW-1185">Reference proteome</keyword>
<evidence type="ECO:0000256" key="8">
    <source>
        <dbReference type="SAM" id="Phobius"/>
    </source>
</evidence>
<feature type="transmembrane region" description="Helical" evidence="8">
    <location>
        <begin position="1354"/>
        <end position="1373"/>
    </location>
</feature>
<dbReference type="InterPro" id="IPR038765">
    <property type="entry name" value="Papain-like_cys_pep_sf"/>
</dbReference>
<evidence type="ECO:0000256" key="7">
    <source>
        <dbReference type="SAM" id="MobiDB-lite"/>
    </source>
</evidence>
<proteinExistence type="inferred from homology"/>
<accession>A0A225WJA5</accession>
<feature type="domain" description="Calpain catalytic" evidence="11">
    <location>
        <begin position="1792"/>
        <end position="2116"/>
    </location>
</feature>
<dbReference type="PANTHER" id="PTHR10183:SF379">
    <property type="entry name" value="CALPAIN-5"/>
    <property type="match status" value="1"/>
</dbReference>
<feature type="transmembrane region" description="Helical" evidence="8">
    <location>
        <begin position="908"/>
        <end position="931"/>
    </location>
</feature>
<dbReference type="PROSITE" id="PS01159">
    <property type="entry name" value="WW_DOMAIN_1"/>
    <property type="match status" value="1"/>
</dbReference>
<feature type="domain" description="C2" evidence="9">
    <location>
        <begin position="1"/>
        <end position="119"/>
    </location>
</feature>